<dbReference type="GO" id="GO:0043022">
    <property type="term" value="F:ribosome binding"/>
    <property type="evidence" value="ECO:0007669"/>
    <property type="project" value="TreeGrafter"/>
</dbReference>
<dbReference type="PRINTS" id="PR00315">
    <property type="entry name" value="ELONGATNFCT"/>
</dbReference>
<feature type="domain" description="Tr-type G" evidence="7">
    <location>
        <begin position="17"/>
        <end position="253"/>
    </location>
</feature>
<dbReference type="FunFam" id="3.30.70.240:FF:000003">
    <property type="entry name" value="Translation elongation factor 2"/>
    <property type="match status" value="1"/>
</dbReference>
<dbReference type="InterPro" id="IPR027417">
    <property type="entry name" value="P-loop_NTPase"/>
</dbReference>
<evidence type="ECO:0000256" key="5">
    <source>
        <dbReference type="ARBA" id="ARBA00022917"/>
    </source>
</evidence>
<dbReference type="InterPro" id="IPR035647">
    <property type="entry name" value="EFG_III/V"/>
</dbReference>
<dbReference type="Gene3D" id="2.40.30.10">
    <property type="entry name" value="Translation factors"/>
    <property type="match status" value="1"/>
</dbReference>
<dbReference type="SUPFAM" id="SSF52540">
    <property type="entry name" value="P-loop containing nucleoside triphosphate hydrolases"/>
    <property type="match status" value="1"/>
</dbReference>
<evidence type="ECO:0000256" key="3">
    <source>
        <dbReference type="ARBA" id="ARBA00022741"/>
    </source>
</evidence>
<proteinExistence type="predicted"/>
<dbReference type="FunFam" id="3.30.70.870:FF:000002">
    <property type="entry name" value="Translation elongation factor 2"/>
    <property type="match status" value="1"/>
</dbReference>
<evidence type="ECO:0000256" key="6">
    <source>
        <dbReference type="ARBA" id="ARBA00023134"/>
    </source>
</evidence>
<keyword evidence="5" id="KW-0648">Protein biosynthesis</keyword>
<evidence type="ECO:0000256" key="4">
    <source>
        <dbReference type="ARBA" id="ARBA00022768"/>
    </source>
</evidence>
<reference evidence="8" key="1">
    <citation type="submission" date="2015-07" db="EMBL/GenBank/DDBJ databases">
        <title>Transcriptome Assembly of Anthurium amnicola.</title>
        <authorList>
            <person name="Suzuki J."/>
        </authorList>
    </citation>
    <scope>NUCLEOTIDE SEQUENCE</scope>
</reference>
<dbReference type="CDD" id="cd16261">
    <property type="entry name" value="EF2_snRNP_III"/>
    <property type="match status" value="1"/>
</dbReference>
<name>A0A1D1YXL2_9ARAE</name>
<comment type="subcellular location">
    <subcellularLocation>
        <location evidence="1">Cytoplasm</location>
    </subcellularLocation>
</comment>
<keyword evidence="4 8" id="KW-0251">Elongation factor</keyword>
<dbReference type="InterPro" id="IPR000795">
    <property type="entry name" value="T_Tr_GTP-bd_dom"/>
</dbReference>
<dbReference type="Gene3D" id="3.30.230.10">
    <property type="match status" value="1"/>
</dbReference>
<keyword evidence="3" id="KW-0547">Nucleotide-binding</keyword>
<dbReference type="Pfam" id="PF00679">
    <property type="entry name" value="EFG_C"/>
    <property type="match status" value="1"/>
</dbReference>
<dbReference type="Pfam" id="PF00009">
    <property type="entry name" value="GTP_EFTU"/>
    <property type="match status" value="1"/>
</dbReference>
<dbReference type="GO" id="GO:0005525">
    <property type="term" value="F:GTP binding"/>
    <property type="evidence" value="ECO:0007669"/>
    <property type="project" value="UniProtKB-KW"/>
</dbReference>
<dbReference type="InterPro" id="IPR020568">
    <property type="entry name" value="Ribosomal_Su5_D2-typ_SF"/>
</dbReference>
<dbReference type="GO" id="GO:1990904">
    <property type="term" value="C:ribonucleoprotein complex"/>
    <property type="evidence" value="ECO:0007669"/>
    <property type="project" value="TreeGrafter"/>
</dbReference>
<keyword evidence="6" id="KW-0342">GTP-binding</keyword>
<dbReference type="InterPro" id="IPR014721">
    <property type="entry name" value="Ribsml_uS5_D2-typ_fold_subgr"/>
</dbReference>
<dbReference type="Pfam" id="PF03764">
    <property type="entry name" value="EFG_IV"/>
    <property type="match status" value="1"/>
</dbReference>
<dbReference type="InterPro" id="IPR009000">
    <property type="entry name" value="Transl_B-barrel_sf"/>
</dbReference>
<dbReference type="GO" id="GO:0003924">
    <property type="term" value="F:GTPase activity"/>
    <property type="evidence" value="ECO:0007669"/>
    <property type="project" value="InterPro"/>
</dbReference>
<sequence>MVNFTVDQIRALMDRATNVRNMSVIAHVDHGKSTLTDSLVSKAGIISQQKAGEARFTDTRADEQERCITIKSTAISMYFELQKDDLDDVKQKTEGNEFLINLIDSPGHVDFSSEVTAALRVTDGALVVVDCVEGVCVQTETVLRQALTERIKPVVIINKVDRALLELQLTKEDLYTSFQRTIESVNVVISTYFDKSLGEIQVYPEKGTVAFGSGLHGWGFTLRQFAQRYSKKFGVDKEKMMQKLWGENFFNPKTKKWTKQPTPINDKGDMSERAFCTFVLEPIFKLFDAIMNFKKDEVTKMLEKLEITLKSDEKELEGKPLLKIVMKKFLPAAEALLEMIVIHLPSPEAAQKYRAEMLYEGPADDECAIGIRDCDPNAPLMLYVSKMVPTSDKGRFYAFGRVFSGTVKSGLKVRIQGPNYQPGKKEDLFVKSIQRTILMMGRTVEPIEDCPAGNIIGLVGVDQYLLKSGTITTSETAHNLKVMKFSVSPVVEVAVEVKNANDLPKLVEGLKRLSKSDPCVQVRTNESGEHIVAGAGELHLEICLKDLEEDHAQVPIKTGEPVVSYRETVQAESTITALSKSPNKHNRIFMKAAPIEEELSTAIEAGKITPRDDFKARARILAEEYNWDVTDARKIWCFGPETIGPNLLVDVTKGVQYLNEIKDSCIAAFQWATKEGVCAEENMRSCRFNILDVTLHADAIHRGGGQIIPTCRRVIYAAALTATPGILEPVFLAEIQCPENAMGGIYGVLNRRRGHVFAEEQRPGTPLYNVKAYLPVNESFGFTADLRSNTGGQAFPQCVFSHWQLMNGNPLEPGKVAEIVKGIRKRKGLSEEIPSLDKYLDKL</sequence>
<dbReference type="GO" id="GO:0005829">
    <property type="term" value="C:cytosol"/>
    <property type="evidence" value="ECO:0007669"/>
    <property type="project" value="TreeGrafter"/>
</dbReference>
<dbReference type="Pfam" id="PF14492">
    <property type="entry name" value="EFG_III"/>
    <property type="match status" value="1"/>
</dbReference>
<organism evidence="8">
    <name type="scientific">Anthurium amnicola</name>
    <dbReference type="NCBI Taxonomy" id="1678845"/>
    <lineage>
        <taxon>Eukaryota</taxon>
        <taxon>Viridiplantae</taxon>
        <taxon>Streptophyta</taxon>
        <taxon>Embryophyta</taxon>
        <taxon>Tracheophyta</taxon>
        <taxon>Spermatophyta</taxon>
        <taxon>Magnoliopsida</taxon>
        <taxon>Liliopsida</taxon>
        <taxon>Araceae</taxon>
        <taxon>Pothoideae</taxon>
        <taxon>Potheae</taxon>
        <taxon>Anthurium</taxon>
    </lineage>
</organism>
<dbReference type="EMBL" id="GDJX01008562">
    <property type="protein sequence ID" value="JAT59374.1"/>
    <property type="molecule type" value="Transcribed_RNA"/>
</dbReference>
<dbReference type="SUPFAM" id="SSF54211">
    <property type="entry name" value="Ribosomal protein S5 domain 2-like"/>
    <property type="match status" value="1"/>
</dbReference>
<dbReference type="FunFam" id="2.40.30.10:FF:000010">
    <property type="entry name" value="Translation elongation factor 2"/>
    <property type="match status" value="1"/>
</dbReference>
<dbReference type="SUPFAM" id="SSF54980">
    <property type="entry name" value="EF-G C-terminal domain-like"/>
    <property type="match status" value="2"/>
</dbReference>
<dbReference type="InterPro" id="IPR004161">
    <property type="entry name" value="EFTu-like_2"/>
</dbReference>
<dbReference type="CDD" id="cd01681">
    <property type="entry name" value="aeEF2_snRNP_like_IV"/>
    <property type="match status" value="1"/>
</dbReference>
<dbReference type="CDD" id="cd01885">
    <property type="entry name" value="EF2"/>
    <property type="match status" value="1"/>
</dbReference>
<dbReference type="SMART" id="SM00889">
    <property type="entry name" value="EFG_IV"/>
    <property type="match status" value="1"/>
</dbReference>
<dbReference type="FunFam" id="3.30.230.10:FF:000006">
    <property type="entry name" value="Translation elongation factor 2"/>
    <property type="match status" value="1"/>
</dbReference>
<keyword evidence="2" id="KW-0963">Cytoplasm</keyword>
<accession>A0A1D1YXL2</accession>
<protein>
    <submittedName>
        <fullName evidence="8">Elongation factor 2</fullName>
    </submittedName>
</protein>
<dbReference type="CDD" id="cd04096">
    <property type="entry name" value="eEF2_snRNP_like_C"/>
    <property type="match status" value="1"/>
</dbReference>
<dbReference type="PANTHER" id="PTHR42908">
    <property type="entry name" value="TRANSLATION ELONGATION FACTOR-RELATED"/>
    <property type="match status" value="1"/>
</dbReference>
<gene>
    <name evidence="8" type="primary">EFT1_2</name>
    <name evidence="8" type="ORF">g.5291</name>
</gene>
<dbReference type="PANTHER" id="PTHR42908:SF10">
    <property type="entry name" value="EUKARYOTIC TRANSLATION ELONGATION FACTOR 2"/>
    <property type="match status" value="1"/>
</dbReference>
<evidence type="ECO:0000259" key="7">
    <source>
        <dbReference type="PROSITE" id="PS51722"/>
    </source>
</evidence>
<dbReference type="PROSITE" id="PS00301">
    <property type="entry name" value="G_TR_1"/>
    <property type="match status" value="1"/>
</dbReference>
<dbReference type="Gene3D" id="3.30.70.870">
    <property type="entry name" value="Elongation Factor G (Translational Gtpase), domain 3"/>
    <property type="match status" value="1"/>
</dbReference>
<dbReference type="Pfam" id="PF03144">
    <property type="entry name" value="GTP_EFTU_D2"/>
    <property type="match status" value="1"/>
</dbReference>
<dbReference type="NCBIfam" id="TIGR00231">
    <property type="entry name" value="small_GTP"/>
    <property type="match status" value="1"/>
</dbReference>
<dbReference type="SUPFAM" id="SSF50447">
    <property type="entry name" value="Translation proteins"/>
    <property type="match status" value="1"/>
</dbReference>
<dbReference type="PROSITE" id="PS51722">
    <property type="entry name" value="G_TR_2"/>
    <property type="match status" value="1"/>
</dbReference>
<dbReference type="AlphaFoldDB" id="A0A1D1YXL2"/>
<dbReference type="InterPro" id="IPR005517">
    <property type="entry name" value="Transl_elong_EFG/EF2_IV"/>
</dbReference>
<dbReference type="Gene3D" id="3.40.50.300">
    <property type="entry name" value="P-loop containing nucleotide triphosphate hydrolases"/>
    <property type="match status" value="1"/>
</dbReference>
<dbReference type="SMART" id="SM00838">
    <property type="entry name" value="EFG_C"/>
    <property type="match status" value="1"/>
</dbReference>
<dbReference type="CDD" id="cd03700">
    <property type="entry name" value="EF2_snRNP_like_II"/>
    <property type="match status" value="1"/>
</dbReference>
<evidence type="ECO:0000256" key="1">
    <source>
        <dbReference type="ARBA" id="ARBA00004496"/>
    </source>
</evidence>
<dbReference type="InterPro" id="IPR005225">
    <property type="entry name" value="Small_GTP-bd"/>
</dbReference>
<dbReference type="InterPro" id="IPR041095">
    <property type="entry name" value="EFG_II"/>
</dbReference>
<evidence type="ECO:0000313" key="8">
    <source>
        <dbReference type="EMBL" id="JAT59374.1"/>
    </source>
</evidence>
<dbReference type="InterPro" id="IPR000640">
    <property type="entry name" value="EFG_V-like"/>
</dbReference>
<dbReference type="Gene3D" id="3.30.70.240">
    <property type="match status" value="1"/>
</dbReference>
<dbReference type="FunFam" id="3.40.50.300:FF:000058">
    <property type="entry name" value="Translation elongation factor 2"/>
    <property type="match status" value="1"/>
</dbReference>
<dbReference type="InterPro" id="IPR031157">
    <property type="entry name" value="G_TR_CS"/>
</dbReference>
<evidence type="ECO:0000256" key="2">
    <source>
        <dbReference type="ARBA" id="ARBA00022490"/>
    </source>
</evidence>
<dbReference type="GO" id="GO:0003746">
    <property type="term" value="F:translation elongation factor activity"/>
    <property type="evidence" value="ECO:0007669"/>
    <property type="project" value="UniProtKB-KW"/>
</dbReference>